<comment type="similarity">
    <text evidence="2">Belongs to the ustYa family.</text>
</comment>
<dbReference type="PANTHER" id="PTHR33365:SF4">
    <property type="entry name" value="CYCLOCHLOROTINE BIOSYNTHESIS PROTEIN O"/>
    <property type="match status" value="1"/>
</dbReference>
<dbReference type="GeneID" id="54586445"/>
<evidence type="ECO:0000313" key="5">
    <source>
        <dbReference type="Proteomes" id="UP000800094"/>
    </source>
</evidence>
<organism evidence="4 5">
    <name type="scientific">Trematosphaeria pertusa</name>
    <dbReference type="NCBI Taxonomy" id="390896"/>
    <lineage>
        <taxon>Eukaryota</taxon>
        <taxon>Fungi</taxon>
        <taxon>Dikarya</taxon>
        <taxon>Ascomycota</taxon>
        <taxon>Pezizomycotina</taxon>
        <taxon>Dothideomycetes</taxon>
        <taxon>Pleosporomycetidae</taxon>
        <taxon>Pleosporales</taxon>
        <taxon>Massarineae</taxon>
        <taxon>Trematosphaeriaceae</taxon>
        <taxon>Trematosphaeria</taxon>
    </lineage>
</organism>
<keyword evidence="3" id="KW-1133">Transmembrane helix</keyword>
<dbReference type="OrthoDB" id="3687641at2759"/>
<dbReference type="InterPro" id="IPR021765">
    <property type="entry name" value="UstYa-like"/>
</dbReference>
<dbReference type="RefSeq" id="XP_033686131.1">
    <property type="nucleotide sequence ID" value="XM_033833115.1"/>
</dbReference>
<evidence type="ECO:0000256" key="3">
    <source>
        <dbReference type="SAM" id="Phobius"/>
    </source>
</evidence>
<protein>
    <submittedName>
        <fullName evidence="4">Uncharacterized protein</fullName>
    </submittedName>
</protein>
<reference evidence="4" key="1">
    <citation type="journal article" date="2020" name="Stud. Mycol.">
        <title>101 Dothideomycetes genomes: a test case for predicting lifestyles and emergence of pathogens.</title>
        <authorList>
            <person name="Haridas S."/>
            <person name="Albert R."/>
            <person name="Binder M."/>
            <person name="Bloem J."/>
            <person name="Labutti K."/>
            <person name="Salamov A."/>
            <person name="Andreopoulos B."/>
            <person name="Baker S."/>
            <person name="Barry K."/>
            <person name="Bills G."/>
            <person name="Bluhm B."/>
            <person name="Cannon C."/>
            <person name="Castanera R."/>
            <person name="Culley D."/>
            <person name="Daum C."/>
            <person name="Ezra D."/>
            <person name="Gonzalez J."/>
            <person name="Henrissat B."/>
            <person name="Kuo A."/>
            <person name="Liang C."/>
            <person name="Lipzen A."/>
            <person name="Lutzoni F."/>
            <person name="Magnuson J."/>
            <person name="Mondo S."/>
            <person name="Nolan M."/>
            <person name="Ohm R."/>
            <person name="Pangilinan J."/>
            <person name="Park H.-J."/>
            <person name="Ramirez L."/>
            <person name="Alfaro M."/>
            <person name="Sun H."/>
            <person name="Tritt A."/>
            <person name="Yoshinaga Y."/>
            <person name="Zwiers L.-H."/>
            <person name="Turgeon B."/>
            <person name="Goodwin S."/>
            <person name="Spatafora J."/>
            <person name="Crous P."/>
            <person name="Grigoriev I."/>
        </authorList>
    </citation>
    <scope>NUCLEOTIDE SEQUENCE</scope>
    <source>
        <strain evidence="4">CBS 122368</strain>
    </source>
</reference>
<evidence type="ECO:0000256" key="1">
    <source>
        <dbReference type="ARBA" id="ARBA00004685"/>
    </source>
</evidence>
<evidence type="ECO:0000256" key="2">
    <source>
        <dbReference type="ARBA" id="ARBA00035112"/>
    </source>
</evidence>
<keyword evidence="3" id="KW-0472">Membrane</keyword>
<dbReference type="AlphaFoldDB" id="A0A6A6ILM5"/>
<feature type="transmembrane region" description="Helical" evidence="3">
    <location>
        <begin position="40"/>
        <end position="59"/>
    </location>
</feature>
<keyword evidence="3" id="KW-0812">Transmembrane</keyword>
<keyword evidence="5" id="KW-1185">Reference proteome</keyword>
<dbReference type="Proteomes" id="UP000800094">
    <property type="component" value="Unassembled WGS sequence"/>
</dbReference>
<name>A0A6A6ILM5_9PLEO</name>
<accession>A0A6A6ILM5</accession>
<dbReference type="Pfam" id="PF11807">
    <property type="entry name" value="UstYa"/>
    <property type="match status" value="2"/>
</dbReference>
<evidence type="ECO:0000313" key="4">
    <source>
        <dbReference type="EMBL" id="KAF2251127.1"/>
    </source>
</evidence>
<comment type="pathway">
    <text evidence="1">Mycotoxin biosynthesis.</text>
</comment>
<dbReference type="GO" id="GO:0043386">
    <property type="term" value="P:mycotoxin biosynthetic process"/>
    <property type="evidence" value="ECO:0007669"/>
    <property type="project" value="InterPro"/>
</dbReference>
<dbReference type="PANTHER" id="PTHR33365">
    <property type="entry name" value="YALI0B05434P"/>
    <property type="match status" value="1"/>
</dbReference>
<dbReference type="EMBL" id="ML987193">
    <property type="protein sequence ID" value="KAF2251127.1"/>
    <property type="molecule type" value="Genomic_DNA"/>
</dbReference>
<proteinExistence type="inferred from homology"/>
<sequence length="227" mass="25718">MPKNDDWKDAEHLLSDHESESFPKHTRGAVQNRRPWQRRLGCANLIFFMLNIGLFIYLISTSASLSGALFGAVETSRPGAIRKHELAPAAASIEYEDIVFTDSGFHARHKQPSVYEGPRTHEQDNAWMNLTTGLRLPPPIHLYTYVFAVGFVSLNEGQNRALVSPNHCLDYLRQVIQCHGDITPLSVFYKPDKSNYAFDHAVTHSCRNFDKIYEWAVDHAANVHIEG</sequence>
<gene>
    <name evidence="4" type="ORF">BU26DRAFT_563073</name>
</gene>